<evidence type="ECO:0000256" key="2">
    <source>
        <dbReference type="SAM" id="MobiDB-lite"/>
    </source>
</evidence>
<proteinExistence type="inferred from homology"/>
<dbReference type="InterPro" id="IPR058163">
    <property type="entry name" value="LysR-type_TF_proteobact-type"/>
</dbReference>
<feature type="compositionally biased region" description="Basic and acidic residues" evidence="2">
    <location>
        <begin position="118"/>
        <end position="128"/>
    </location>
</feature>
<dbReference type="Gene3D" id="3.40.190.290">
    <property type="match status" value="1"/>
</dbReference>
<feature type="domain" description="LysR substrate-binding" evidence="3">
    <location>
        <begin position="24"/>
        <end position="102"/>
    </location>
</feature>
<dbReference type="InterPro" id="IPR005119">
    <property type="entry name" value="LysR_subst-bd"/>
</dbReference>
<name>A0ABZ2LLJ7_9BACT</name>
<evidence type="ECO:0000259" key="3">
    <source>
        <dbReference type="Pfam" id="PF03466"/>
    </source>
</evidence>
<sequence length="128" mass="14224">MFGRGGRTFPWEFVGADGEPVLKSVHGRFTFNHGGAILHAAVEGHGLALLPNWMIADAIRSGQLVPVLPGATTRGFPLHAVWPRTPYLSPKVRVMVDALVRRFLPTPPWERTQKKPGRKEMSQRRAHA</sequence>
<dbReference type="SUPFAM" id="SSF53850">
    <property type="entry name" value="Periplasmic binding protein-like II"/>
    <property type="match status" value="1"/>
</dbReference>
<evidence type="ECO:0000256" key="1">
    <source>
        <dbReference type="ARBA" id="ARBA00009437"/>
    </source>
</evidence>
<keyword evidence="5" id="KW-1185">Reference proteome</keyword>
<protein>
    <submittedName>
        <fullName evidence="4">LysR substrate-binding domain-containing protein</fullName>
    </submittedName>
</protein>
<feature type="region of interest" description="Disordered" evidence="2">
    <location>
        <begin position="107"/>
        <end position="128"/>
    </location>
</feature>
<comment type="similarity">
    <text evidence="1">Belongs to the LysR transcriptional regulatory family.</text>
</comment>
<organism evidence="4 5">
    <name type="scientific">Pendulispora rubella</name>
    <dbReference type="NCBI Taxonomy" id="2741070"/>
    <lineage>
        <taxon>Bacteria</taxon>
        <taxon>Pseudomonadati</taxon>
        <taxon>Myxococcota</taxon>
        <taxon>Myxococcia</taxon>
        <taxon>Myxococcales</taxon>
        <taxon>Sorangiineae</taxon>
        <taxon>Pendulisporaceae</taxon>
        <taxon>Pendulispora</taxon>
    </lineage>
</organism>
<evidence type="ECO:0000313" key="5">
    <source>
        <dbReference type="Proteomes" id="UP001374803"/>
    </source>
</evidence>
<reference evidence="4" key="1">
    <citation type="submission" date="2021-12" db="EMBL/GenBank/DDBJ databases">
        <title>Discovery of the Pendulisporaceae a myxobacterial family with distinct sporulation behavior and unique specialized metabolism.</title>
        <authorList>
            <person name="Garcia R."/>
            <person name="Popoff A."/>
            <person name="Bader C.D."/>
            <person name="Loehr J."/>
            <person name="Walesch S."/>
            <person name="Walt C."/>
            <person name="Boldt J."/>
            <person name="Bunk B."/>
            <person name="Haeckl F.J.F.P.J."/>
            <person name="Gunesch A.P."/>
            <person name="Birkelbach J."/>
            <person name="Nuebel U."/>
            <person name="Pietschmann T."/>
            <person name="Bach T."/>
            <person name="Mueller R."/>
        </authorList>
    </citation>
    <scope>NUCLEOTIDE SEQUENCE</scope>
    <source>
        <strain evidence="4">MSr11367</strain>
    </source>
</reference>
<dbReference type="PANTHER" id="PTHR30537">
    <property type="entry name" value="HTH-TYPE TRANSCRIPTIONAL REGULATOR"/>
    <property type="match status" value="1"/>
</dbReference>
<gene>
    <name evidence="4" type="ORF">LVJ94_32940</name>
</gene>
<dbReference type="EMBL" id="CP089983">
    <property type="protein sequence ID" value="WXB10768.1"/>
    <property type="molecule type" value="Genomic_DNA"/>
</dbReference>
<evidence type="ECO:0000313" key="4">
    <source>
        <dbReference type="EMBL" id="WXB10768.1"/>
    </source>
</evidence>
<dbReference type="Proteomes" id="UP001374803">
    <property type="component" value="Chromosome"/>
</dbReference>
<accession>A0ABZ2LLJ7</accession>
<dbReference type="PANTHER" id="PTHR30537:SF5">
    <property type="entry name" value="HTH-TYPE TRANSCRIPTIONAL ACTIVATOR TTDR-RELATED"/>
    <property type="match status" value="1"/>
</dbReference>
<dbReference type="Pfam" id="PF03466">
    <property type="entry name" value="LysR_substrate"/>
    <property type="match status" value="1"/>
</dbReference>